<evidence type="ECO:0000313" key="2">
    <source>
        <dbReference type="Proteomes" id="UP000006247"/>
    </source>
</evidence>
<comment type="caution">
    <text evidence="1">The sequence shown here is derived from an EMBL/GenBank/DDBJ whole genome shotgun (WGS) entry which is preliminary data.</text>
</comment>
<dbReference type="HOGENOM" id="CLU_3288183_0_0_11"/>
<sequence>MAGHGFNTRDYLLRWPGGGHQWGFALLHAQPPYGGLNRDM</sequence>
<dbReference type="Proteomes" id="UP000006247">
    <property type="component" value="Unassembled WGS sequence"/>
</dbReference>
<name>C0E6H0_9CORY</name>
<dbReference type="AlphaFoldDB" id="C0E6H0"/>
<accession>C0E6H0</accession>
<proteinExistence type="predicted"/>
<reference evidence="1 2" key="1">
    <citation type="submission" date="2009-01" db="EMBL/GenBank/DDBJ databases">
        <authorList>
            <person name="Fulton L."/>
            <person name="Clifton S."/>
            <person name="Chinwalla A.T."/>
            <person name="Mitreva M."/>
            <person name="Sodergren E."/>
            <person name="Weinstock G."/>
            <person name="Clifton S."/>
            <person name="Dooling D.J."/>
            <person name="Fulton B."/>
            <person name="Minx P."/>
            <person name="Pepin K.H."/>
            <person name="Johnson M."/>
            <person name="Bhonagiri V."/>
            <person name="Nash W.E."/>
            <person name="Mardis E.R."/>
            <person name="Wilson R.K."/>
        </authorList>
    </citation>
    <scope>NUCLEOTIDE SEQUENCE [LARGE SCALE GENOMIC DNA]</scope>
    <source>
        <strain evidence="1 2">ATCC 33806</strain>
    </source>
</reference>
<gene>
    <name evidence="1" type="ORF">CORMATOL_02602</name>
</gene>
<dbReference type="EMBL" id="ACEB01000043">
    <property type="protein sequence ID" value="EEG25894.1"/>
    <property type="molecule type" value="Genomic_DNA"/>
</dbReference>
<evidence type="ECO:0000313" key="1">
    <source>
        <dbReference type="EMBL" id="EEG25894.1"/>
    </source>
</evidence>
<organism evidence="1 2">
    <name type="scientific">Corynebacterium matruchotii ATCC 33806</name>
    <dbReference type="NCBI Taxonomy" id="566549"/>
    <lineage>
        <taxon>Bacteria</taxon>
        <taxon>Bacillati</taxon>
        <taxon>Actinomycetota</taxon>
        <taxon>Actinomycetes</taxon>
        <taxon>Mycobacteriales</taxon>
        <taxon>Corynebacteriaceae</taxon>
        <taxon>Corynebacterium</taxon>
    </lineage>
</organism>
<protein>
    <submittedName>
        <fullName evidence="1">Uncharacterized protein</fullName>
    </submittedName>
</protein>